<sequence length="368" mass="42792">MKLILVRECNIRLFFLKEKITLFLIVFFLCTSMISSASCDTSISRDISQIFYQQAFDSIVSEARTNGMFKNAIYFCENAFYQNKLSRNKFEKDLGIMRKLVKLYSNSVFLINEHQADSVNNKLNLSLFHSLCDTVYCLDDLNAYAHLPFQYNFIDPFAKQDWSNMFVTKLLATHQGNCHSLAYLYKILADEIGAKCWLSLAPNHIYIRNYSDDIGWYNTELTSASFPTDAWLMMTGYISPQAIRSGLYMDTLSNQQSIALCALDLAKEYEIDTHNYYDGFIIKCCDLVLLYHSINPMALLLKAETLKKVYIKQAKEKDILSQTTYAEMIKSYITLAKLGYREMPEKMYQEWITGNHKKYENKKMSKKH</sequence>
<protein>
    <recommendedName>
        <fullName evidence="3">Protein SirB1 N-terminal domain-containing protein</fullName>
    </recommendedName>
</protein>
<dbReference type="OrthoDB" id="1041391at2"/>
<proteinExistence type="predicted"/>
<evidence type="ECO:0000313" key="2">
    <source>
        <dbReference type="Proteomes" id="UP000468388"/>
    </source>
</evidence>
<gene>
    <name evidence="1" type="ORF">GO495_31080</name>
</gene>
<name>A0A6N8JLL9_9BACT</name>
<evidence type="ECO:0000313" key="1">
    <source>
        <dbReference type="EMBL" id="MVT45072.1"/>
    </source>
</evidence>
<keyword evidence="2" id="KW-1185">Reference proteome</keyword>
<accession>A0A6N8JLL9</accession>
<dbReference type="AlphaFoldDB" id="A0A6N8JLL9"/>
<comment type="caution">
    <text evidence="1">The sequence shown here is derived from an EMBL/GenBank/DDBJ whole genome shotgun (WGS) entry which is preliminary data.</text>
</comment>
<organism evidence="1 2">
    <name type="scientific">Chitinophaga oryziterrae</name>
    <dbReference type="NCBI Taxonomy" id="1031224"/>
    <lineage>
        <taxon>Bacteria</taxon>
        <taxon>Pseudomonadati</taxon>
        <taxon>Bacteroidota</taxon>
        <taxon>Chitinophagia</taxon>
        <taxon>Chitinophagales</taxon>
        <taxon>Chitinophagaceae</taxon>
        <taxon>Chitinophaga</taxon>
    </lineage>
</organism>
<dbReference type="EMBL" id="WRXO01000015">
    <property type="protein sequence ID" value="MVT45072.1"/>
    <property type="molecule type" value="Genomic_DNA"/>
</dbReference>
<reference evidence="1 2" key="1">
    <citation type="submission" date="2019-12" db="EMBL/GenBank/DDBJ databases">
        <title>The draft genomic sequence of strain Chitinophaga oryziterrae JCM 16595.</title>
        <authorList>
            <person name="Zhang X."/>
        </authorList>
    </citation>
    <scope>NUCLEOTIDE SEQUENCE [LARGE SCALE GENOMIC DNA]</scope>
    <source>
        <strain evidence="1 2">JCM 16595</strain>
    </source>
</reference>
<dbReference type="RefSeq" id="WP_157303857.1">
    <property type="nucleotide sequence ID" value="NZ_BAAAZB010000018.1"/>
</dbReference>
<dbReference type="Proteomes" id="UP000468388">
    <property type="component" value="Unassembled WGS sequence"/>
</dbReference>
<evidence type="ECO:0008006" key="3">
    <source>
        <dbReference type="Google" id="ProtNLM"/>
    </source>
</evidence>